<dbReference type="Proteomes" id="UP001190700">
    <property type="component" value="Unassembled WGS sequence"/>
</dbReference>
<name>A0AAE0FNC5_9CHLO</name>
<dbReference type="PANTHER" id="PTHR24113">
    <property type="entry name" value="RAN GTPASE-ACTIVATING PROTEIN 1"/>
    <property type="match status" value="1"/>
</dbReference>
<keyword evidence="3" id="KW-0433">Leucine-rich repeat</keyword>
<sequence>MGPCKPSNLANNRIQPEGVKALAAALTPNEQGVFNRSIHTLHLRGAEIGQKGHEALVAALSPNKQGVFNGSLNALDVFGARGMNVQRAHTLANAAKQRSAPVKLCGSLLDTESFTRRAPVAPSFFTFREAPVAPSIAVDMILLAHDLVFNRSLNYLDLGHDSDGSRDEDVPEVVKALVAALTPNEQGVFNRSLSTLHWRGVSGEAAQLLAQAVVEHPSLRFFNDIALHEIKGPCSTLTELDLSGKRFGVSEALVLSKLLVLNVSVNTLNFEHNNIGPEGAQALAAALTPNAEGLFNGSLNTLDVCFNGITGEAAEQLAKAVFEHPCMKVCNTIAMRDLKDDKLTTLDLKGFPEIGVLEAHMLSEMLSSNASLNTIINAKGVSLPIGALRRNELTKLDLSGKDLEPRDAMVLGRALTSNVSLNMLNLSKNSIGDEGANALAMAITPNAKGVINWSLTKLELCREPRPFLSLLVFSGSLDMLNPFRNEIGDEGAEALAAALTPNEKGVFNRSLNTLELTSKNTHITFDLPIP</sequence>
<dbReference type="GO" id="GO:0005634">
    <property type="term" value="C:nucleus"/>
    <property type="evidence" value="ECO:0007669"/>
    <property type="project" value="TreeGrafter"/>
</dbReference>
<dbReference type="GO" id="GO:0006913">
    <property type="term" value="P:nucleocytoplasmic transport"/>
    <property type="evidence" value="ECO:0007669"/>
    <property type="project" value="TreeGrafter"/>
</dbReference>
<evidence type="ECO:0000313" key="5">
    <source>
        <dbReference type="EMBL" id="KAK3262991.1"/>
    </source>
</evidence>
<dbReference type="GO" id="GO:0048471">
    <property type="term" value="C:perinuclear region of cytoplasm"/>
    <property type="evidence" value="ECO:0007669"/>
    <property type="project" value="TreeGrafter"/>
</dbReference>
<dbReference type="SUPFAM" id="SSF52047">
    <property type="entry name" value="RNI-like"/>
    <property type="match status" value="2"/>
</dbReference>
<keyword evidence="2" id="KW-0343">GTPase activation</keyword>
<evidence type="ECO:0000256" key="3">
    <source>
        <dbReference type="ARBA" id="ARBA00022614"/>
    </source>
</evidence>
<comment type="subcellular location">
    <subcellularLocation>
        <location evidence="1">Cytoplasm</location>
        <location evidence="1">Cytoskeleton</location>
        <location evidence="1">Cilium axoneme</location>
    </subcellularLocation>
</comment>
<dbReference type="AlphaFoldDB" id="A0AAE0FNC5"/>
<dbReference type="PANTHER" id="PTHR24113:SF12">
    <property type="entry name" value="RAN GTPASE-ACTIVATING PROTEIN 1"/>
    <property type="match status" value="1"/>
</dbReference>
<evidence type="ECO:0000313" key="6">
    <source>
        <dbReference type="Proteomes" id="UP001190700"/>
    </source>
</evidence>
<keyword evidence="6" id="KW-1185">Reference proteome</keyword>
<dbReference type="Gene3D" id="3.80.10.10">
    <property type="entry name" value="Ribonuclease Inhibitor"/>
    <property type="match status" value="3"/>
</dbReference>
<dbReference type="InterPro" id="IPR001611">
    <property type="entry name" value="Leu-rich_rpt"/>
</dbReference>
<accession>A0AAE0FNC5</accession>
<gene>
    <name evidence="5" type="ORF">CYMTET_28182</name>
</gene>
<dbReference type="GO" id="GO:0005829">
    <property type="term" value="C:cytosol"/>
    <property type="evidence" value="ECO:0007669"/>
    <property type="project" value="TreeGrafter"/>
</dbReference>
<proteinExistence type="predicted"/>
<protein>
    <submittedName>
        <fullName evidence="5">Uncharacterized protein</fullName>
    </submittedName>
</protein>
<dbReference type="GO" id="GO:0005096">
    <property type="term" value="F:GTPase activator activity"/>
    <property type="evidence" value="ECO:0007669"/>
    <property type="project" value="UniProtKB-KW"/>
</dbReference>
<evidence type="ECO:0000256" key="4">
    <source>
        <dbReference type="ARBA" id="ARBA00022737"/>
    </source>
</evidence>
<dbReference type="SMART" id="SM00368">
    <property type="entry name" value="LRR_RI"/>
    <property type="match status" value="7"/>
</dbReference>
<dbReference type="EMBL" id="LGRX02015817">
    <property type="protein sequence ID" value="KAK3262991.1"/>
    <property type="molecule type" value="Genomic_DNA"/>
</dbReference>
<comment type="caution">
    <text evidence="5">The sequence shown here is derived from an EMBL/GenBank/DDBJ whole genome shotgun (WGS) entry which is preliminary data.</text>
</comment>
<dbReference type="InterPro" id="IPR032675">
    <property type="entry name" value="LRR_dom_sf"/>
</dbReference>
<dbReference type="Pfam" id="PF13516">
    <property type="entry name" value="LRR_6"/>
    <property type="match status" value="4"/>
</dbReference>
<evidence type="ECO:0000256" key="1">
    <source>
        <dbReference type="ARBA" id="ARBA00004430"/>
    </source>
</evidence>
<organism evidence="5 6">
    <name type="scientific">Cymbomonas tetramitiformis</name>
    <dbReference type="NCBI Taxonomy" id="36881"/>
    <lineage>
        <taxon>Eukaryota</taxon>
        <taxon>Viridiplantae</taxon>
        <taxon>Chlorophyta</taxon>
        <taxon>Pyramimonadophyceae</taxon>
        <taxon>Pyramimonadales</taxon>
        <taxon>Pyramimonadaceae</taxon>
        <taxon>Cymbomonas</taxon>
    </lineage>
</organism>
<keyword evidence="4" id="KW-0677">Repeat</keyword>
<evidence type="ECO:0000256" key="2">
    <source>
        <dbReference type="ARBA" id="ARBA00022468"/>
    </source>
</evidence>
<dbReference type="InterPro" id="IPR027038">
    <property type="entry name" value="RanGap"/>
</dbReference>
<dbReference type="GO" id="GO:0031267">
    <property type="term" value="F:small GTPase binding"/>
    <property type="evidence" value="ECO:0007669"/>
    <property type="project" value="TreeGrafter"/>
</dbReference>
<reference evidence="5 6" key="1">
    <citation type="journal article" date="2015" name="Genome Biol. Evol.">
        <title>Comparative Genomics of a Bacterivorous Green Alga Reveals Evolutionary Causalities and Consequences of Phago-Mixotrophic Mode of Nutrition.</title>
        <authorList>
            <person name="Burns J.A."/>
            <person name="Paasch A."/>
            <person name="Narechania A."/>
            <person name="Kim E."/>
        </authorList>
    </citation>
    <scope>NUCLEOTIDE SEQUENCE [LARGE SCALE GENOMIC DNA]</scope>
    <source>
        <strain evidence="5 6">PLY_AMNH</strain>
    </source>
</reference>
<dbReference type="GO" id="GO:0005930">
    <property type="term" value="C:axoneme"/>
    <property type="evidence" value="ECO:0007669"/>
    <property type="project" value="UniProtKB-SubCell"/>
</dbReference>